<dbReference type="CDD" id="cd05009">
    <property type="entry name" value="SIS_GlmS_GlmD_2"/>
    <property type="match status" value="1"/>
</dbReference>
<dbReference type="InterPro" id="IPR035490">
    <property type="entry name" value="GlmS/FrlB_SIS"/>
</dbReference>
<dbReference type="AlphaFoldDB" id="A0A497E579"/>
<accession>A0A497E579</accession>
<dbReference type="InterPro" id="IPR035466">
    <property type="entry name" value="GlmS/AgaS_SIS"/>
</dbReference>
<dbReference type="CDD" id="cd05008">
    <property type="entry name" value="SIS_GlmS_GlmD_1"/>
    <property type="match status" value="1"/>
</dbReference>
<comment type="caution">
    <text evidence="3">The sequence shown here is derived from an EMBL/GenBank/DDBJ whole genome shotgun (WGS) entry which is preliminary data.</text>
</comment>
<dbReference type="PANTHER" id="PTHR10937">
    <property type="entry name" value="GLUCOSAMINE--FRUCTOSE-6-PHOSPHATE AMINOTRANSFERASE, ISOMERIZING"/>
    <property type="match status" value="1"/>
</dbReference>
<dbReference type="PROSITE" id="PS51464">
    <property type="entry name" value="SIS"/>
    <property type="match status" value="2"/>
</dbReference>
<dbReference type="PANTHER" id="PTHR10937:SF4">
    <property type="entry name" value="GLUCOSAMINE-6-PHOSPHATE DEAMINASE"/>
    <property type="match status" value="1"/>
</dbReference>
<evidence type="ECO:0000259" key="2">
    <source>
        <dbReference type="PROSITE" id="PS51464"/>
    </source>
</evidence>
<gene>
    <name evidence="3" type="ORF">DRJ00_01885</name>
</gene>
<dbReference type="InterPro" id="IPR001347">
    <property type="entry name" value="SIS_dom"/>
</dbReference>
<evidence type="ECO:0000313" key="3">
    <source>
        <dbReference type="EMBL" id="RLE10288.1"/>
    </source>
</evidence>
<feature type="domain" description="SIS" evidence="2">
    <location>
        <begin position="199"/>
        <end position="342"/>
    </location>
</feature>
<feature type="domain" description="SIS" evidence="2">
    <location>
        <begin position="32"/>
        <end position="177"/>
    </location>
</feature>
<keyword evidence="1" id="KW-0677">Repeat</keyword>
<dbReference type="Proteomes" id="UP000279422">
    <property type="component" value="Unassembled WGS sequence"/>
</dbReference>
<dbReference type="InterPro" id="IPR046348">
    <property type="entry name" value="SIS_dom_sf"/>
</dbReference>
<sequence length="351" mass="40224">MQQNFHTLDEILSQPDAWEDVIQRVEKDRNRLNDVFRNEEYEEVLFLGCGSSYYLCLSASRVFANFIGRKSTALPSSELLLYPDIYLKRGKSYLIVPVSRSGETSETVNALSYVRESYRIKSFAISCYEESSLLKESDACLILPRASEKSVVMTKSFTSMLLALELAIALSAEANDYYRELQTLPKLGENIIKRYKSFLEDFVKDLGCEQFVYLGSGPYYGLACEAMLKMKEMANLPCEAYHTLEYIHGPKSTANDKTLVCLLYSADERKWEERFLEELASLGTRNLIECEVSMDRIRKLSDLVVEIKSELSDFARGILYMPPLQLLAFYKAVKRNLNPDRPKNLSQVVTY</sequence>
<dbReference type="EMBL" id="QMPZ01000012">
    <property type="protein sequence ID" value="RLE10288.1"/>
    <property type="molecule type" value="Genomic_DNA"/>
</dbReference>
<dbReference type="Gene3D" id="3.40.50.10490">
    <property type="entry name" value="Glucose-6-phosphate isomerase like protein, domain 1"/>
    <property type="match status" value="2"/>
</dbReference>
<dbReference type="GO" id="GO:0097367">
    <property type="term" value="F:carbohydrate derivative binding"/>
    <property type="evidence" value="ECO:0007669"/>
    <property type="project" value="InterPro"/>
</dbReference>
<dbReference type="Pfam" id="PF01380">
    <property type="entry name" value="SIS"/>
    <property type="match status" value="2"/>
</dbReference>
<reference evidence="3 4" key="1">
    <citation type="submission" date="2018-06" db="EMBL/GenBank/DDBJ databases">
        <title>Extensive metabolic versatility and redundancy in microbially diverse, dynamic hydrothermal sediments.</title>
        <authorList>
            <person name="Dombrowski N."/>
            <person name="Teske A."/>
            <person name="Baker B.J."/>
        </authorList>
    </citation>
    <scope>NUCLEOTIDE SEQUENCE [LARGE SCALE GENOMIC DNA]</scope>
    <source>
        <strain evidence="3">B47_G16</strain>
    </source>
</reference>
<evidence type="ECO:0000256" key="1">
    <source>
        <dbReference type="ARBA" id="ARBA00022737"/>
    </source>
</evidence>
<protein>
    <submittedName>
        <fullName evidence="3">Iron dicitrate transport regulator FecR</fullName>
    </submittedName>
</protein>
<dbReference type="GO" id="GO:1901135">
    <property type="term" value="P:carbohydrate derivative metabolic process"/>
    <property type="evidence" value="ECO:0007669"/>
    <property type="project" value="InterPro"/>
</dbReference>
<evidence type="ECO:0000313" key="4">
    <source>
        <dbReference type="Proteomes" id="UP000279422"/>
    </source>
</evidence>
<dbReference type="SUPFAM" id="SSF53697">
    <property type="entry name" value="SIS domain"/>
    <property type="match status" value="1"/>
</dbReference>
<organism evidence="3 4">
    <name type="scientific">Aerophobetes bacterium</name>
    <dbReference type="NCBI Taxonomy" id="2030807"/>
    <lineage>
        <taxon>Bacteria</taxon>
        <taxon>Candidatus Aerophobota</taxon>
    </lineage>
</organism>
<name>A0A497E579_UNCAE</name>
<proteinExistence type="predicted"/>